<dbReference type="eggNOG" id="COG3209">
    <property type="taxonomic scope" value="Bacteria"/>
</dbReference>
<feature type="domain" description="Teneurin-like YD-shell" evidence="3">
    <location>
        <begin position="216"/>
        <end position="320"/>
    </location>
</feature>
<dbReference type="Gene3D" id="2.180.10.10">
    <property type="entry name" value="RHS repeat-associated core"/>
    <property type="match status" value="1"/>
</dbReference>
<proteinExistence type="predicted"/>
<organism evidence="4 5">
    <name type="scientific">Alteromonas australica</name>
    <dbReference type="NCBI Taxonomy" id="589873"/>
    <lineage>
        <taxon>Bacteria</taxon>
        <taxon>Pseudomonadati</taxon>
        <taxon>Pseudomonadota</taxon>
        <taxon>Gammaproteobacteria</taxon>
        <taxon>Alteromonadales</taxon>
        <taxon>Alteromonadaceae</taxon>
        <taxon>Alteromonas/Salinimonas group</taxon>
        <taxon>Alteromonas</taxon>
    </lineage>
</organism>
<evidence type="ECO:0000313" key="4">
    <source>
        <dbReference type="EMBL" id="AIF99993.1"/>
    </source>
</evidence>
<evidence type="ECO:0000313" key="5">
    <source>
        <dbReference type="Proteomes" id="UP000056090"/>
    </source>
</evidence>
<evidence type="ECO:0000259" key="3">
    <source>
        <dbReference type="Pfam" id="PF25023"/>
    </source>
</evidence>
<accession>A0A075P2Q4</accession>
<sequence>MPVLVSASETSCDNSVETAEKTTFTYDNLGNIRKVSYGDGTDDKVYTYDKNSNLTSLEYGDVIQNYTYNDLNLVESERLRIDGFDWTISYLYDNHGNRKNVVYPGGGSLWYQPNPLGQPQRVGVFATSISFHPNGLYKSVTLKNGCVNTQTLYTSGYPNIQRSLCGTRNIVYNQYSYDGNGNITFWDDKQSNTYDLRLTYDGLDRLDNIRNGNNSLIGDLNYDSLGNIEKFDSIAGTINYTYDANERLYSTSGMRAYTFTYDDRGNVEDNGFDSFTYNLANEMRSASGNSYVYDGHGKRVKAVDSEGTRYSMYSLSGQLLYERINGAYRQNYYLGSQLIAHQGAGEQTFIHPDILGTTAGKTNSDGGLIKRLRYAPFGLEWGKTNASSGEDEIGYTGHKHDKSIGLTYMQARYYDPVIGRFYSNDPIGFRDVHSFNRYAYANNNPFKYVDPTGMASRTATGQEFERKRCKQTGNCSGNSEQDKRREKGRKLTEKFVDSYDTGDPNYHQYEIGPSFGCLISSSCTVSAVAGIVDSEGVPFKILPPGNGETSLLGINPINHFAIGNFSVNVTLSGHWFHPGVVVHATFESQGAVWFYSRGVGTGKDQFWNMAIGYGAFGKMHSDVSNRINTEILFNPPRL</sequence>
<name>A0A075P2Q4_9ALTE</name>
<dbReference type="InterPro" id="IPR056823">
    <property type="entry name" value="TEN-like_YD-shell"/>
</dbReference>
<dbReference type="Proteomes" id="UP000056090">
    <property type="component" value="Chromosome"/>
</dbReference>
<dbReference type="InterPro" id="IPR050708">
    <property type="entry name" value="T6SS_VgrG/RHS"/>
</dbReference>
<feature type="compositionally biased region" description="Basic and acidic residues" evidence="2">
    <location>
        <begin position="480"/>
        <end position="490"/>
    </location>
</feature>
<dbReference type="Pfam" id="PF25023">
    <property type="entry name" value="TEN_YD-shell"/>
    <property type="match status" value="2"/>
</dbReference>
<protein>
    <recommendedName>
        <fullName evidence="3">Teneurin-like YD-shell domain-containing protein</fullName>
    </recommendedName>
</protein>
<gene>
    <name evidence="4" type="ORF">EP13_15610</name>
</gene>
<dbReference type="AlphaFoldDB" id="A0A075P2Q4"/>
<dbReference type="EMBL" id="CP008849">
    <property type="protein sequence ID" value="AIF99993.1"/>
    <property type="molecule type" value="Genomic_DNA"/>
</dbReference>
<dbReference type="PANTHER" id="PTHR32305">
    <property type="match status" value="1"/>
</dbReference>
<reference evidence="4 5" key="1">
    <citation type="submission" date="2014-06" db="EMBL/GenBank/DDBJ databases">
        <title>Genomes of Alteromonas australica, a world apart.</title>
        <authorList>
            <person name="Gonzaga A."/>
            <person name="Lopez-Perez M."/>
            <person name="Rodriguez-Valera F."/>
        </authorList>
    </citation>
    <scope>NUCLEOTIDE SEQUENCE [LARGE SCALE GENOMIC DNA]</scope>
    <source>
        <strain evidence="4 5">H 17</strain>
    </source>
</reference>
<dbReference type="RefSeq" id="WP_044058032.1">
    <property type="nucleotide sequence ID" value="NZ_CP008849.1"/>
</dbReference>
<evidence type="ECO:0000256" key="1">
    <source>
        <dbReference type="ARBA" id="ARBA00022737"/>
    </source>
</evidence>
<dbReference type="KEGG" id="aal:EP13_15610"/>
<feature type="domain" description="Teneurin-like YD-shell" evidence="3">
    <location>
        <begin position="336"/>
        <end position="445"/>
    </location>
</feature>
<keyword evidence="5" id="KW-1185">Reference proteome</keyword>
<dbReference type="InterPro" id="IPR022385">
    <property type="entry name" value="Rhs_assc_core"/>
</dbReference>
<evidence type="ECO:0000256" key="2">
    <source>
        <dbReference type="SAM" id="MobiDB-lite"/>
    </source>
</evidence>
<keyword evidence="1" id="KW-0677">Repeat</keyword>
<dbReference type="NCBIfam" id="TIGR03696">
    <property type="entry name" value="Rhs_assc_core"/>
    <property type="match status" value="1"/>
</dbReference>
<feature type="region of interest" description="Disordered" evidence="2">
    <location>
        <begin position="459"/>
        <end position="490"/>
    </location>
</feature>
<dbReference type="PANTHER" id="PTHR32305:SF15">
    <property type="entry name" value="PROTEIN RHSA-RELATED"/>
    <property type="match status" value="1"/>
</dbReference>
<dbReference type="GeneID" id="78256314"/>